<accession>A0AAN5I4Z7</accession>
<keyword evidence="3" id="KW-1185">Reference proteome</keyword>
<feature type="compositionally biased region" description="Acidic residues" evidence="1">
    <location>
        <begin position="77"/>
        <end position="93"/>
    </location>
</feature>
<dbReference type="Proteomes" id="UP001328107">
    <property type="component" value="Unassembled WGS sequence"/>
</dbReference>
<name>A0AAN5I4Z7_9BILA</name>
<evidence type="ECO:0000256" key="1">
    <source>
        <dbReference type="SAM" id="MobiDB-lite"/>
    </source>
</evidence>
<feature type="compositionally biased region" description="Acidic residues" evidence="1">
    <location>
        <begin position="108"/>
        <end position="123"/>
    </location>
</feature>
<feature type="non-terminal residue" evidence="2">
    <location>
        <position position="1"/>
    </location>
</feature>
<organism evidence="2 3">
    <name type="scientific">Pristionchus mayeri</name>
    <dbReference type="NCBI Taxonomy" id="1317129"/>
    <lineage>
        <taxon>Eukaryota</taxon>
        <taxon>Metazoa</taxon>
        <taxon>Ecdysozoa</taxon>
        <taxon>Nematoda</taxon>
        <taxon>Chromadorea</taxon>
        <taxon>Rhabditida</taxon>
        <taxon>Rhabditina</taxon>
        <taxon>Diplogasteromorpha</taxon>
        <taxon>Diplogasteroidea</taxon>
        <taxon>Neodiplogasteridae</taxon>
        <taxon>Pristionchus</taxon>
    </lineage>
</organism>
<proteinExistence type="predicted"/>
<feature type="region of interest" description="Disordered" evidence="1">
    <location>
        <begin position="210"/>
        <end position="268"/>
    </location>
</feature>
<protein>
    <submittedName>
        <fullName evidence="2">Uncharacterized protein</fullName>
    </submittedName>
</protein>
<comment type="caution">
    <text evidence="2">The sequence shown here is derived from an EMBL/GenBank/DDBJ whole genome shotgun (WGS) entry which is preliminary data.</text>
</comment>
<dbReference type="EMBL" id="BTRK01000005">
    <property type="protein sequence ID" value="GMR51630.1"/>
    <property type="molecule type" value="Genomic_DNA"/>
</dbReference>
<evidence type="ECO:0000313" key="3">
    <source>
        <dbReference type="Proteomes" id="UP001328107"/>
    </source>
</evidence>
<sequence>SCRYRKLMHDKMHTVRGVDPAKVLFLYKLFETKLEYAECRHMKRLFDEYDIVTTSSNHVVISYKLKSNAPPGRNTADSDDDEDEEEMEEEEENGGAKKRKRERRGEEQNENEEEEEAREDEGMGGDAMLLHVSQDSDFTDPDRARRMNLSPVLRSARGTRRDRIDPTSTPHVEKLKRRVAILYDNARYPDEILTDTPTSRGLFVSAVAAASAASAAHPSPPDFTPPPSKRARQQQLQRALAGSSRRRGVVMPSNSPAVKRLKEELRKK</sequence>
<feature type="region of interest" description="Disordered" evidence="1">
    <location>
        <begin position="66"/>
        <end position="124"/>
    </location>
</feature>
<reference evidence="3" key="1">
    <citation type="submission" date="2022-10" db="EMBL/GenBank/DDBJ databases">
        <title>Genome assembly of Pristionchus species.</title>
        <authorList>
            <person name="Yoshida K."/>
            <person name="Sommer R.J."/>
        </authorList>
    </citation>
    <scope>NUCLEOTIDE SEQUENCE [LARGE SCALE GENOMIC DNA]</scope>
    <source>
        <strain evidence="3">RS5460</strain>
    </source>
</reference>
<feature type="compositionally biased region" description="Pro residues" evidence="1">
    <location>
        <begin position="218"/>
        <end position="228"/>
    </location>
</feature>
<evidence type="ECO:0000313" key="2">
    <source>
        <dbReference type="EMBL" id="GMR51630.1"/>
    </source>
</evidence>
<dbReference type="AlphaFoldDB" id="A0AAN5I4Z7"/>
<feature type="non-terminal residue" evidence="2">
    <location>
        <position position="268"/>
    </location>
</feature>
<gene>
    <name evidence="2" type="ORF">PMAYCL1PPCAC_21825</name>
</gene>